<organism evidence="3">
    <name type="scientific">Desulfacinum infernum</name>
    <dbReference type="NCBI Taxonomy" id="35837"/>
    <lineage>
        <taxon>Bacteria</taxon>
        <taxon>Pseudomonadati</taxon>
        <taxon>Thermodesulfobacteriota</taxon>
        <taxon>Syntrophobacteria</taxon>
        <taxon>Syntrophobacterales</taxon>
        <taxon>Syntrophobacteraceae</taxon>
        <taxon>Desulfacinum</taxon>
    </lineage>
</organism>
<evidence type="ECO:0000256" key="1">
    <source>
        <dbReference type="SAM" id="MobiDB-lite"/>
    </source>
</evidence>
<protein>
    <recommendedName>
        <fullName evidence="2">DOT1 domain-containing protein</fullName>
    </recommendedName>
</protein>
<accession>A0A832EIL4</accession>
<feature type="region of interest" description="Disordered" evidence="1">
    <location>
        <begin position="1"/>
        <end position="36"/>
    </location>
</feature>
<dbReference type="AlphaFoldDB" id="A0A832EIL4"/>
<dbReference type="GO" id="GO:0031151">
    <property type="term" value="F:histone H3K79 methyltransferase activity"/>
    <property type="evidence" value="ECO:0007669"/>
    <property type="project" value="InterPro"/>
</dbReference>
<dbReference type="InterPro" id="IPR029063">
    <property type="entry name" value="SAM-dependent_MTases_sf"/>
</dbReference>
<feature type="compositionally biased region" description="Basic and acidic residues" evidence="1">
    <location>
        <begin position="1"/>
        <end position="18"/>
    </location>
</feature>
<feature type="domain" description="DOT1" evidence="2">
    <location>
        <begin position="79"/>
        <end position="125"/>
    </location>
</feature>
<evidence type="ECO:0000259" key="2">
    <source>
        <dbReference type="Pfam" id="PF08123"/>
    </source>
</evidence>
<sequence length="238" mass="26408">MKPNAERNRSRIPKERPDFPPPLTPKPGADGSLPHESPESLFRVVQAHYLRQDRRLGVYAVTGAGEFVPSSLENVRRGLANLMDEGILRSSHTFLDAGSGDGRVVILVSLVFGLKTCGVEYDDALWRRSLDNVAFFRPFYRPGNALPAVLCGDFCEEETYTRHGTAFRNFDVVFNYANDHHRLAAKIARDGAEQVLFLCYGPIPFPESFPGLVTIRSLTLGNGAAQRGSFLHVYRKGG</sequence>
<reference evidence="3" key="1">
    <citation type="journal article" date="2020" name="mSystems">
        <title>Genome- and Community-Level Interaction Insights into Carbon Utilization and Element Cycling Functions of Hydrothermarchaeota in Hydrothermal Sediment.</title>
        <authorList>
            <person name="Zhou Z."/>
            <person name="Liu Y."/>
            <person name="Xu W."/>
            <person name="Pan J."/>
            <person name="Luo Z.H."/>
            <person name="Li M."/>
        </authorList>
    </citation>
    <scope>NUCLEOTIDE SEQUENCE [LARGE SCALE GENOMIC DNA]</scope>
    <source>
        <strain evidence="3">SpSt-456</strain>
    </source>
</reference>
<evidence type="ECO:0000313" key="3">
    <source>
        <dbReference type="EMBL" id="HFK96053.1"/>
    </source>
</evidence>
<gene>
    <name evidence="3" type="ORF">ENS06_01860</name>
</gene>
<dbReference type="EMBL" id="DSTK01000009">
    <property type="protein sequence ID" value="HFK96053.1"/>
    <property type="molecule type" value="Genomic_DNA"/>
</dbReference>
<dbReference type="InterPro" id="IPR025789">
    <property type="entry name" value="DOT1_dom"/>
</dbReference>
<dbReference type="SUPFAM" id="SSF53335">
    <property type="entry name" value="S-adenosyl-L-methionine-dependent methyltransferases"/>
    <property type="match status" value="1"/>
</dbReference>
<dbReference type="Gene3D" id="3.40.50.150">
    <property type="entry name" value="Vaccinia Virus protein VP39"/>
    <property type="match status" value="1"/>
</dbReference>
<dbReference type="Pfam" id="PF08123">
    <property type="entry name" value="DOT1"/>
    <property type="match status" value="1"/>
</dbReference>
<proteinExistence type="predicted"/>
<comment type="caution">
    <text evidence="3">The sequence shown here is derived from an EMBL/GenBank/DDBJ whole genome shotgun (WGS) entry which is preliminary data.</text>
</comment>
<name>A0A832EIL4_9BACT</name>